<dbReference type="EMBL" id="JBDODL010000051">
    <property type="protein sequence ID" value="MES1918381.1"/>
    <property type="molecule type" value="Genomic_DNA"/>
</dbReference>
<dbReference type="Proteomes" id="UP001439008">
    <property type="component" value="Unassembled WGS sequence"/>
</dbReference>
<evidence type="ECO:0000313" key="1">
    <source>
        <dbReference type="EMBL" id="MES1918381.1"/>
    </source>
</evidence>
<comment type="caution">
    <text evidence="1">The sequence shown here is derived from an EMBL/GenBank/DDBJ whole genome shotgun (WGS) entry which is preliminary data.</text>
</comment>
<proteinExistence type="predicted"/>
<evidence type="ECO:0000313" key="2">
    <source>
        <dbReference type="Proteomes" id="UP001439008"/>
    </source>
</evidence>
<name>A0ABV2AFB6_9EUKA</name>
<keyword evidence="2" id="KW-1185">Reference proteome</keyword>
<evidence type="ECO:0008006" key="3">
    <source>
        <dbReference type="Google" id="ProtNLM"/>
    </source>
</evidence>
<sequence length="113" mass="13201">MNNLEILLYHEDMAKSKVFILSESIRIFLSDFDFMRQFHIRYKATVTKRISVEFLQTKVCYLPCGDSYCFSEGKHCYQCTSSSYFNGRKNKCEPCIGNTVPSSDHRSCSFYKS</sequence>
<reference evidence="1 2" key="1">
    <citation type="journal article" date="2024" name="BMC Biol.">
        <title>Comparative genomics of Ascetosporea gives new insight into the evolutionary basis for animal parasitism in Rhizaria.</title>
        <authorList>
            <person name="Hiltunen Thoren M."/>
            <person name="Onut-Brannstrom I."/>
            <person name="Alfjorden A."/>
            <person name="Peckova H."/>
            <person name="Swords F."/>
            <person name="Hooper C."/>
            <person name="Holzer A.S."/>
            <person name="Bass D."/>
            <person name="Burki F."/>
        </authorList>
    </citation>
    <scope>NUCLEOTIDE SEQUENCE [LARGE SCALE GENOMIC DNA]</scope>
    <source>
        <strain evidence="1">20-A016</strain>
    </source>
</reference>
<accession>A0ABV2AFB6</accession>
<gene>
    <name evidence="1" type="ORF">MHBO_000352</name>
</gene>
<protein>
    <recommendedName>
        <fullName evidence="3">Tyrosine-protein kinase ephrin type A/B receptor-like domain-containing protein</fullName>
    </recommendedName>
</protein>
<organism evidence="1 2">
    <name type="scientific">Bonamia ostreae</name>
    <dbReference type="NCBI Taxonomy" id="126728"/>
    <lineage>
        <taxon>Eukaryota</taxon>
        <taxon>Sar</taxon>
        <taxon>Rhizaria</taxon>
        <taxon>Endomyxa</taxon>
        <taxon>Ascetosporea</taxon>
        <taxon>Haplosporida</taxon>
        <taxon>Bonamia</taxon>
    </lineage>
</organism>